<keyword evidence="4 8" id="KW-0378">Hydrolase</keyword>
<feature type="domain" description="Metallo-beta-lactamase" evidence="7">
    <location>
        <begin position="94"/>
        <end position="280"/>
    </location>
</feature>
<dbReference type="SUPFAM" id="SSF56281">
    <property type="entry name" value="Metallo-hydrolase/oxidoreductase"/>
    <property type="match status" value="1"/>
</dbReference>
<dbReference type="InterPro" id="IPR036866">
    <property type="entry name" value="RibonucZ/Hydroxyglut_hydro"/>
</dbReference>
<sequence>MSAATSSACWPPSSPDTWSTGPAATPSRSWSRELCSWPARGSPGRCRGTRCSRHRPTERALVHSTGEKVNDVYTLDVLVRGFPGTTRTHGGLGWCSVSVLRDGTRTVVVDAGPPAYQEMVLRELEQRGISTSDVTDVLTTHLHWDHIGNFTMFPNAIFTVGRVELEWSAQQPPETPLVADLHVRRLLELGDRVRTVDDGGEVVPGITAIAVPGHTPGHMCFRATVAGGDVLFAGDSVKNRYELATGDVHSSLDFEASRASVERLRALMEQDPSIVMVPGHDVPLAWVNGEVTATEPLNAELSVYLDTHDDPDSQTFM</sequence>
<comment type="similarity">
    <text evidence="2">Belongs to the metallo-beta-lactamase superfamily.</text>
</comment>
<evidence type="ECO:0000256" key="2">
    <source>
        <dbReference type="ARBA" id="ARBA00007749"/>
    </source>
</evidence>
<dbReference type="Proteomes" id="UP000305778">
    <property type="component" value="Unassembled WGS sequence"/>
</dbReference>
<gene>
    <name evidence="8" type="ORF">FCI23_51365</name>
</gene>
<accession>A0A4U0RLC7</accession>
<evidence type="ECO:0000256" key="5">
    <source>
        <dbReference type="ARBA" id="ARBA00022833"/>
    </source>
</evidence>
<dbReference type="EMBL" id="SUMC01000167">
    <property type="protein sequence ID" value="TJZ96097.1"/>
    <property type="molecule type" value="Genomic_DNA"/>
</dbReference>
<dbReference type="GO" id="GO:0016787">
    <property type="term" value="F:hydrolase activity"/>
    <property type="evidence" value="ECO:0007669"/>
    <property type="project" value="UniProtKB-KW"/>
</dbReference>
<dbReference type="Pfam" id="PF00753">
    <property type="entry name" value="Lactamase_B"/>
    <property type="match status" value="1"/>
</dbReference>
<dbReference type="PANTHER" id="PTHR42978:SF2">
    <property type="entry name" value="102 KBASES UNSTABLE REGION: FROM 1 TO 119443"/>
    <property type="match status" value="1"/>
</dbReference>
<evidence type="ECO:0000313" key="8">
    <source>
        <dbReference type="EMBL" id="TJZ96097.1"/>
    </source>
</evidence>
<evidence type="ECO:0000256" key="3">
    <source>
        <dbReference type="ARBA" id="ARBA00022723"/>
    </source>
</evidence>
<proteinExistence type="inferred from homology"/>
<dbReference type="Gene3D" id="3.60.15.10">
    <property type="entry name" value="Ribonuclease Z/Hydroxyacylglutathione hydrolase-like"/>
    <property type="match status" value="1"/>
</dbReference>
<keyword evidence="3" id="KW-0479">Metal-binding</keyword>
<feature type="region of interest" description="Disordered" evidence="6">
    <location>
        <begin position="1"/>
        <end position="30"/>
    </location>
</feature>
<comment type="cofactor">
    <cofactor evidence="1">
        <name>Zn(2+)</name>
        <dbReference type="ChEBI" id="CHEBI:29105"/>
    </cofactor>
</comment>
<evidence type="ECO:0000313" key="9">
    <source>
        <dbReference type="Proteomes" id="UP000305778"/>
    </source>
</evidence>
<keyword evidence="9" id="KW-1185">Reference proteome</keyword>
<evidence type="ECO:0000256" key="4">
    <source>
        <dbReference type="ARBA" id="ARBA00022801"/>
    </source>
</evidence>
<feature type="compositionally biased region" description="Polar residues" evidence="6">
    <location>
        <begin position="15"/>
        <end position="29"/>
    </location>
</feature>
<evidence type="ECO:0000256" key="1">
    <source>
        <dbReference type="ARBA" id="ARBA00001947"/>
    </source>
</evidence>
<dbReference type="OrthoDB" id="3196337at2"/>
<comment type="caution">
    <text evidence="8">The sequence shown here is derived from an EMBL/GenBank/DDBJ whole genome shotgun (WGS) entry which is preliminary data.</text>
</comment>
<dbReference type="InterPro" id="IPR051013">
    <property type="entry name" value="MBL_superfamily_lactonases"/>
</dbReference>
<evidence type="ECO:0000256" key="6">
    <source>
        <dbReference type="SAM" id="MobiDB-lite"/>
    </source>
</evidence>
<dbReference type="SMART" id="SM00849">
    <property type="entry name" value="Lactamase_B"/>
    <property type="match status" value="1"/>
</dbReference>
<dbReference type="GO" id="GO:0046872">
    <property type="term" value="F:metal ion binding"/>
    <property type="evidence" value="ECO:0007669"/>
    <property type="project" value="UniProtKB-KW"/>
</dbReference>
<keyword evidence="5" id="KW-0862">Zinc</keyword>
<protein>
    <submittedName>
        <fullName evidence="8">MBL fold metallo-hydrolase</fullName>
    </submittedName>
</protein>
<dbReference type="PANTHER" id="PTHR42978">
    <property type="entry name" value="QUORUM-QUENCHING LACTONASE YTNP-RELATED-RELATED"/>
    <property type="match status" value="1"/>
</dbReference>
<name>A0A4U0RLC7_9ACTN</name>
<dbReference type="AlphaFoldDB" id="A0A4U0RLC7"/>
<dbReference type="InterPro" id="IPR001279">
    <property type="entry name" value="Metallo-B-lactamas"/>
</dbReference>
<organism evidence="8 9">
    <name type="scientific">Actinacidiphila oryziradicis</name>
    <dbReference type="NCBI Taxonomy" id="2571141"/>
    <lineage>
        <taxon>Bacteria</taxon>
        <taxon>Bacillati</taxon>
        <taxon>Actinomycetota</taxon>
        <taxon>Actinomycetes</taxon>
        <taxon>Kitasatosporales</taxon>
        <taxon>Streptomycetaceae</taxon>
        <taxon>Actinacidiphila</taxon>
    </lineage>
</organism>
<evidence type="ECO:0000259" key="7">
    <source>
        <dbReference type="SMART" id="SM00849"/>
    </source>
</evidence>
<reference evidence="8 9" key="1">
    <citation type="submission" date="2019-04" db="EMBL/GenBank/DDBJ databases">
        <title>Streptomyces oryziradicis sp. nov., a novel actinomycete isolated from rhizosphere soil of rice (Oryza sativa L.).</title>
        <authorList>
            <person name="Li C."/>
        </authorList>
    </citation>
    <scope>NUCLEOTIDE SEQUENCE [LARGE SCALE GENOMIC DNA]</scope>
    <source>
        <strain evidence="8 9">NEAU-C40</strain>
    </source>
</reference>